<sequence>MGISRTVTFDMTTFATSNACSRRFLTPILAVAIALALKAAHWEWDVLGSFRLSKLQGSPPTTEPNQADTLLGTPALCRGYPGAIVPAEGVGPLLGLTQALFRENEPADWAVCIGTALLSQEKEMAKEACWLVIATIAGPSPPQPPGSIPPLIRVAPHGKQGAHAVGMGLSISPSTRGLW</sequence>
<comment type="caution">
    <text evidence="1">The sequence shown here is derived from an EMBL/GenBank/DDBJ whole genome shotgun (WGS) entry which is preliminary data.</text>
</comment>
<evidence type="ECO:0000313" key="2">
    <source>
        <dbReference type="Proteomes" id="UP000735302"/>
    </source>
</evidence>
<keyword evidence="2" id="KW-1185">Reference proteome</keyword>
<gene>
    <name evidence="1" type="ORF">PoB_005603200</name>
</gene>
<evidence type="ECO:0000313" key="1">
    <source>
        <dbReference type="EMBL" id="GFO29527.1"/>
    </source>
</evidence>
<name>A0AAV4CDW8_9GAST</name>
<organism evidence="1 2">
    <name type="scientific">Plakobranchus ocellatus</name>
    <dbReference type="NCBI Taxonomy" id="259542"/>
    <lineage>
        <taxon>Eukaryota</taxon>
        <taxon>Metazoa</taxon>
        <taxon>Spiralia</taxon>
        <taxon>Lophotrochozoa</taxon>
        <taxon>Mollusca</taxon>
        <taxon>Gastropoda</taxon>
        <taxon>Heterobranchia</taxon>
        <taxon>Euthyneura</taxon>
        <taxon>Panpulmonata</taxon>
        <taxon>Sacoglossa</taxon>
        <taxon>Placobranchoidea</taxon>
        <taxon>Plakobranchidae</taxon>
        <taxon>Plakobranchus</taxon>
    </lineage>
</organism>
<proteinExistence type="predicted"/>
<reference evidence="1 2" key="1">
    <citation type="journal article" date="2021" name="Elife">
        <title>Chloroplast acquisition without the gene transfer in kleptoplastic sea slugs, Plakobranchus ocellatus.</title>
        <authorList>
            <person name="Maeda T."/>
            <person name="Takahashi S."/>
            <person name="Yoshida T."/>
            <person name="Shimamura S."/>
            <person name="Takaki Y."/>
            <person name="Nagai Y."/>
            <person name="Toyoda A."/>
            <person name="Suzuki Y."/>
            <person name="Arimoto A."/>
            <person name="Ishii H."/>
            <person name="Satoh N."/>
            <person name="Nishiyama T."/>
            <person name="Hasebe M."/>
            <person name="Maruyama T."/>
            <person name="Minagawa J."/>
            <person name="Obokata J."/>
            <person name="Shigenobu S."/>
        </authorList>
    </citation>
    <scope>NUCLEOTIDE SEQUENCE [LARGE SCALE GENOMIC DNA]</scope>
</reference>
<dbReference type="EMBL" id="BLXT01006168">
    <property type="protein sequence ID" value="GFO29527.1"/>
    <property type="molecule type" value="Genomic_DNA"/>
</dbReference>
<accession>A0AAV4CDW8</accession>
<dbReference type="Proteomes" id="UP000735302">
    <property type="component" value="Unassembled WGS sequence"/>
</dbReference>
<dbReference type="AlphaFoldDB" id="A0AAV4CDW8"/>
<protein>
    <submittedName>
        <fullName evidence="1">Uncharacterized protein</fullName>
    </submittedName>
</protein>